<evidence type="ECO:0000313" key="13">
    <source>
        <dbReference type="EMBL" id="VDK45278.1"/>
    </source>
</evidence>
<dbReference type="EMBL" id="UYRR01031079">
    <property type="protein sequence ID" value="VDK45278.1"/>
    <property type="molecule type" value="Genomic_DNA"/>
</dbReference>
<evidence type="ECO:0000256" key="1">
    <source>
        <dbReference type="ARBA" id="ARBA00004123"/>
    </source>
</evidence>
<feature type="region of interest" description="Disordered" evidence="11">
    <location>
        <begin position="23"/>
        <end position="43"/>
    </location>
</feature>
<dbReference type="PROSITE" id="PS00027">
    <property type="entry name" value="HOMEOBOX_1"/>
    <property type="match status" value="1"/>
</dbReference>
<evidence type="ECO:0000256" key="10">
    <source>
        <dbReference type="RuleBase" id="RU000682"/>
    </source>
</evidence>
<evidence type="ECO:0000256" key="5">
    <source>
        <dbReference type="ARBA" id="ARBA00023125"/>
    </source>
</evidence>
<protein>
    <submittedName>
        <fullName evidence="15">Retinal homeobox protein Rx (inferred by orthology to a D. melanogaster protein)</fullName>
    </submittedName>
</protein>
<dbReference type="GO" id="GO:0000978">
    <property type="term" value="F:RNA polymerase II cis-regulatory region sequence-specific DNA binding"/>
    <property type="evidence" value="ECO:0007669"/>
    <property type="project" value="TreeGrafter"/>
</dbReference>
<dbReference type="GO" id="GO:0048731">
    <property type="term" value="P:system development"/>
    <property type="evidence" value="ECO:0007669"/>
    <property type="project" value="UniProtKB-ARBA"/>
</dbReference>
<name>A0A0M3JV29_ANISI</name>
<dbReference type="InterPro" id="IPR017970">
    <property type="entry name" value="Homeobox_CS"/>
</dbReference>
<keyword evidence="4" id="KW-0805">Transcription regulation</keyword>
<dbReference type="InterPro" id="IPR001356">
    <property type="entry name" value="HD"/>
</dbReference>
<reference evidence="13 14" key="2">
    <citation type="submission" date="2018-11" db="EMBL/GenBank/DDBJ databases">
        <authorList>
            <consortium name="Pathogen Informatics"/>
        </authorList>
    </citation>
    <scope>NUCLEOTIDE SEQUENCE [LARGE SCALE GENOMIC DNA]</scope>
</reference>
<dbReference type="PANTHER" id="PTHR45636:SF41">
    <property type="entry name" value="PAIRED BOX PROTEIN PAX-6-RELATED"/>
    <property type="match status" value="1"/>
</dbReference>
<evidence type="ECO:0000256" key="11">
    <source>
        <dbReference type="SAM" id="MobiDB-lite"/>
    </source>
</evidence>
<dbReference type="OrthoDB" id="6159439at2759"/>
<dbReference type="FunFam" id="1.10.10.60:FF:000516">
    <property type="entry name" value="Transcription factor Toy"/>
    <property type="match status" value="1"/>
</dbReference>
<evidence type="ECO:0000256" key="2">
    <source>
        <dbReference type="ARBA" id="ARBA00005733"/>
    </source>
</evidence>
<feature type="domain" description="Homeobox" evidence="12">
    <location>
        <begin position="51"/>
        <end position="111"/>
    </location>
</feature>
<keyword evidence="7" id="KW-0804">Transcription</keyword>
<evidence type="ECO:0000256" key="9">
    <source>
        <dbReference type="PROSITE-ProRule" id="PRU00108"/>
    </source>
</evidence>
<gene>
    <name evidence="13" type="ORF">ASIM_LOCUS11531</name>
</gene>
<sequence>MWTRFDLLKFQFLMRKAASGGVVKRGQKYDEDQKPPNDPDEDAAARMRLKRKLQRNRTSFSQEQIEALEKEFERTHYPDVFARERLATKIGLPEARIQVWFSNRRAKWRREEKLRNQKRPNMDTSSSMGSASANVVSTSNNSVIAGSASTQGSLMNAASGIAAAGAGNASSGGPGAQLGTSPTATPSRFTNPLFSFSFANAGLSMAPPQHPSDFSSYHMFPGAARSPYDAFHPYARSMQPGAPPTFATAMNPTSISNVSGLGAAGMSLPVSVLSQIDQSLPAPPPSAAGTTQQPPRFDELTDVHHDTQYWRSNFSS</sequence>
<keyword evidence="5 9" id="KW-0238">DNA-binding</keyword>
<keyword evidence="14" id="KW-1185">Reference proteome</keyword>
<dbReference type="InterPro" id="IPR009057">
    <property type="entry name" value="Homeodomain-like_sf"/>
</dbReference>
<dbReference type="GO" id="GO:0045944">
    <property type="term" value="P:positive regulation of transcription by RNA polymerase II"/>
    <property type="evidence" value="ECO:0007669"/>
    <property type="project" value="UniProtKB-ARBA"/>
</dbReference>
<feature type="region of interest" description="Disordered" evidence="11">
    <location>
        <begin position="111"/>
        <end position="134"/>
    </location>
</feature>
<dbReference type="GO" id="GO:0009653">
    <property type="term" value="P:anatomical structure morphogenesis"/>
    <property type="evidence" value="ECO:0007669"/>
    <property type="project" value="UniProtKB-ARBA"/>
</dbReference>
<keyword evidence="8 9" id="KW-0539">Nucleus</keyword>
<dbReference type="GO" id="GO:0030154">
    <property type="term" value="P:cell differentiation"/>
    <property type="evidence" value="ECO:0007669"/>
    <property type="project" value="UniProtKB-ARBA"/>
</dbReference>
<evidence type="ECO:0000256" key="4">
    <source>
        <dbReference type="ARBA" id="ARBA00023015"/>
    </source>
</evidence>
<dbReference type="GO" id="GO:0000981">
    <property type="term" value="F:DNA-binding transcription factor activity, RNA polymerase II-specific"/>
    <property type="evidence" value="ECO:0007669"/>
    <property type="project" value="InterPro"/>
</dbReference>
<proteinExistence type="inferred from homology"/>
<feature type="region of interest" description="Disordered" evidence="11">
    <location>
        <begin position="277"/>
        <end position="298"/>
    </location>
</feature>
<comment type="similarity">
    <text evidence="2">Belongs to the paired homeobox family.</text>
</comment>
<dbReference type="Gene3D" id="1.10.10.60">
    <property type="entry name" value="Homeodomain-like"/>
    <property type="match status" value="1"/>
</dbReference>
<feature type="compositionally biased region" description="Basic and acidic residues" evidence="11">
    <location>
        <begin position="27"/>
        <end position="37"/>
    </location>
</feature>
<feature type="DNA-binding region" description="Homeobox" evidence="9">
    <location>
        <begin position="53"/>
        <end position="112"/>
    </location>
</feature>
<evidence type="ECO:0000256" key="8">
    <source>
        <dbReference type="ARBA" id="ARBA00023242"/>
    </source>
</evidence>
<dbReference type="GO" id="GO:0005634">
    <property type="term" value="C:nucleus"/>
    <property type="evidence" value="ECO:0007669"/>
    <property type="project" value="UniProtKB-SubCell"/>
</dbReference>
<accession>A0A0M3JV29</accession>
<dbReference type="PROSITE" id="PS50071">
    <property type="entry name" value="HOMEOBOX_2"/>
    <property type="match status" value="1"/>
</dbReference>
<reference evidence="15" key="1">
    <citation type="submission" date="2016-04" db="UniProtKB">
        <authorList>
            <consortium name="WormBaseParasite"/>
        </authorList>
    </citation>
    <scope>IDENTIFICATION</scope>
</reference>
<dbReference type="CDD" id="cd00086">
    <property type="entry name" value="homeodomain"/>
    <property type="match status" value="1"/>
</dbReference>
<evidence type="ECO:0000256" key="3">
    <source>
        <dbReference type="ARBA" id="ARBA00022473"/>
    </source>
</evidence>
<keyword evidence="3" id="KW-0217">Developmental protein</keyword>
<dbReference type="SMART" id="SM00389">
    <property type="entry name" value="HOX"/>
    <property type="match status" value="1"/>
</dbReference>
<evidence type="ECO:0000259" key="12">
    <source>
        <dbReference type="PROSITE" id="PS50071"/>
    </source>
</evidence>
<dbReference type="PANTHER" id="PTHR45636">
    <property type="entry name" value="PAIRED BOX PROTEIN PAX-6-RELATED-RELATED"/>
    <property type="match status" value="1"/>
</dbReference>
<feature type="region of interest" description="Disordered" evidence="11">
    <location>
        <begin position="165"/>
        <end position="184"/>
    </location>
</feature>
<dbReference type="WBParaSite" id="ASIM_0001206501-mRNA-1">
    <property type="protein sequence ID" value="ASIM_0001206501-mRNA-1"/>
    <property type="gene ID" value="ASIM_0001206501"/>
</dbReference>
<comment type="subcellular location">
    <subcellularLocation>
        <location evidence="1 9 10">Nucleus</location>
    </subcellularLocation>
</comment>
<evidence type="ECO:0000256" key="7">
    <source>
        <dbReference type="ARBA" id="ARBA00023163"/>
    </source>
</evidence>
<evidence type="ECO:0000313" key="14">
    <source>
        <dbReference type="Proteomes" id="UP000267096"/>
    </source>
</evidence>
<dbReference type="Pfam" id="PF00046">
    <property type="entry name" value="Homeodomain"/>
    <property type="match status" value="1"/>
</dbReference>
<keyword evidence="6 9" id="KW-0371">Homeobox</keyword>
<evidence type="ECO:0000256" key="6">
    <source>
        <dbReference type="ARBA" id="ARBA00023155"/>
    </source>
</evidence>
<dbReference type="GO" id="GO:0007423">
    <property type="term" value="P:sensory organ development"/>
    <property type="evidence" value="ECO:0007669"/>
    <property type="project" value="UniProtKB-ARBA"/>
</dbReference>
<dbReference type="Proteomes" id="UP000267096">
    <property type="component" value="Unassembled WGS sequence"/>
</dbReference>
<dbReference type="SUPFAM" id="SSF46689">
    <property type="entry name" value="Homeodomain-like"/>
    <property type="match status" value="1"/>
</dbReference>
<evidence type="ECO:0000313" key="15">
    <source>
        <dbReference type="WBParaSite" id="ASIM_0001206501-mRNA-1"/>
    </source>
</evidence>
<organism evidence="15">
    <name type="scientific">Anisakis simplex</name>
    <name type="common">Herring worm</name>
    <dbReference type="NCBI Taxonomy" id="6269"/>
    <lineage>
        <taxon>Eukaryota</taxon>
        <taxon>Metazoa</taxon>
        <taxon>Ecdysozoa</taxon>
        <taxon>Nematoda</taxon>
        <taxon>Chromadorea</taxon>
        <taxon>Rhabditida</taxon>
        <taxon>Spirurina</taxon>
        <taxon>Ascaridomorpha</taxon>
        <taxon>Ascaridoidea</taxon>
        <taxon>Anisakidae</taxon>
        <taxon>Anisakis</taxon>
        <taxon>Anisakis simplex complex</taxon>
    </lineage>
</organism>
<dbReference type="InterPro" id="IPR043565">
    <property type="entry name" value="PAX_fam"/>
</dbReference>
<dbReference type="AlphaFoldDB" id="A0A0M3JV29"/>